<dbReference type="KEGG" id="ffu:CLAFUR5_04987"/>
<protein>
    <submittedName>
        <fullName evidence="2">Uncharacterized protein</fullName>
    </submittedName>
</protein>
<evidence type="ECO:0000313" key="3">
    <source>
        <dbReference type="Proteomes" id="UP000756132"/>
    </source>
</evidence>
<keyword evidence="3" id="KW-1185">Reference proteome</keyword>
<name>A0A9Q8P791_PASFU</name>
<dbReference type="RefSeq" id="XP_047760266.1">
    <property type="nucleotide sequence ID" value="XM_047904135.1"/>
</dbReference>
<dbReference type="GeneID" id="71984865"/>
<dbReference type="AlphaFoldDB" id="A0A9Q8P791"/>
<accession>A0A9Q8P791</accession>
<evidence type="ECO:0000313" key="2">
    <source>
        <dbReference type="EMBL" id="UJO15900.1"/>
    </source>
</evidence>
<organism evidence="2 3">
    <name type="scientific">Passalora fulva</name>
    <name type="common">Tomato leaf mold</name>
    <name type="synonym">Cladosporium fulvum</name>
    <dbReference type="NCBI Taxonomy" id="5499"/>
    <lineage>
        <taxon>Eukaryota</taxon>
        <taxon>Fungi</taxon>
        <taxon>Dikarya</taxon>
        <taxon>Ascomycota</taxon>
        <taxon>Pezizomycotina</taxon>
        <taxon>Dothideomycetes</taxon>
        <taxon>Dothideomycetidae</taxon>
        <taxon>Mycosphaerellales</taxon>
        <taxon>Mycosphaerellaceae</taxon>
        <taxon>Fulvia</taxon>
    </lineage>
</organism>
<proteinExistence type="predicted"/>
<reference evidence="2" key="1">
    <citation type="submission" date="2021-12" db="EMBL/GenBank/DDBJ databases">
        <authorList>
            <person name="Zaccaron A."/>
            <person name="Stergiopoulos I."/>
        </authorList>
    </citation>
    <scope>NUCLEOTIDE SEQUENCE</scope>
    <source>
        <strain evidence="2">Race5_Kim</strain>
    </source>
</reference>
<gene>
    <name evidence="2" type="ORF">CLAFUR5_04987</name>
</gene>
<dbReference type="Proteomes" id="UP000756132">
    <property type="component" value="Chromosome 4"/>
</dbReference>
<dbReference type="EMBL" id="CP090166">
    <property type="protein sequence ID" value="UJO15900.1"/>
    <property type="molecule type" value="Genomic_DNA"/>
</dbReference>
<reference evidence="2" key="2">
    <citation type="journal article" date="2022" name="Microb. Genom.">
        <title>A chromosome-scale genome assembly of the tomato pathogen Cladosporium fulvum reveals a compartmentalized genome architecture and the presence of a dispensable chromosome.</title>
        <authorList>
            <person name="Zaccaron A.Z."/>
            <person name="Chen L.H."/>
            <person name="Samaras A."/>
            <person name="Stergiopoulos I."/>
        </authorList>
    </citation>
    <scope>NUCLEOTIDE SEQUENCE</scope>
    <source>
        <strain evidence="2">Race5_Kim</strain>
    </source>
</reference>
<dbReference type="OrthoDB" id="3648584at2759"/>
<feature type="region of interest" description="Disordered" evidence="1">
    <location>
        <begin position="215"/>
        <end position="235"/>
    </location>
</feature>
<sequence length="508" mass="57907">MIGSEARPLGLARFVVWVSQRISSFTLATSSAKRPYHVRQHQHPPTHRVMLVVATTMSAYQLYSNTLSVEGLEDSIEPQPVIDLLRYRGFPQTARQRELAKEATRFAANAIYLFCHHVTPVLEARRKALLATSTRRKKYHKSADLIWRALPHDQSFFWEHHAQLVRQALKDGTLSAEQCLQNAGFRDEWLAYRRFAEMAVADYLELPMPEYVQEAPPDDLHLGEQSAASAPPPHKSDAEALALAVSRMQAMDDALERKGPYVLDNTKDHILPAYVPTDMLSDKTMDRKLYGPRPNLRPMLKGVETHVADSGEYASPPRVSPSILDNLGMQLGHYRTSSRNTDTLLDTLSETFGPVTSRMIFGNFVQLYPYTVVHNAATSKHATALLRQLADLLDPTGKEFFYYYVYPHLWKYIKPTEVDETIAAVAHGLWQFLKGEDKEGWRRASRDAKKLLGDGDINGLTRLALESKDPDTLKLHEMMRKALREDKMRRVELREMKREREGLSETEL</sequence>
<evidence type="ECO:0000256" key="1">
    <source>
        <dbReference type="SAM" id="MobiDB-lite"/>
    </source>
</evidence>